<dbReference type="EMBL" id="JAENQP010000005">
    <property type="protein sequence ID" value="MBO3359220.1"/>
    <property type="molecule type" value="Genomic_DNA"/>
</dbReference>
<keyword evidence="2 9" id="KW-0004">4Fe-4S</keyword>
<feature type="modified residue" description="Cysteine persulfide" evidence="9">
    <location>
        <position position="403"/>
    </location>
</feature>
<evidence type="ECO:0000256" key="9">
    <source>
        <dbReference type="HAMAP-Rule" id="MF_00069"/>
    </source>
</evidence>
<keyword evidence="4 9" id="KW-0479">Metal-binding</keyword>
<feature type="binding site" evidence="9">
    <location>
        <position position="493"/>
    </location>
    <ligand>
        <name>hybrid [4Fe-2O-2S] cluster</name>
        <dbReference type="ChEBI" id="CHEBI:60519"/>
    </ligand>
</feature>
<dbReference type="Gene3D" id="1.20.1270.20">
    <property type="match status" value="2"/>
</dbReference>
<dbReference type="Proteomes" id="UP001288944">
    <property type="component" value="Unassembled WGS sequence"/>
</dbReference>
<feature type="binding site" evidence="9">
    <location>
        <position position="268"/>
    </location>
    <ligand>
        <name>hybrid [4Fe-2O-2S] cluster</name>
        <dbReference type="ChEBI" id="CHEBI:60519"/>
    </ligand>
</feature>
<evidence type="ECO:0000256" key="6">
    <source>
        <dbReference type="ARBA" id="ARBA00023004"/>
    </source>
</evidence>
<keyword evidence="3 9" id="KW-0963">Cytoplasm</keyword>
<dbReference type="GO" id="GO:0042542">
    <property type="term" value="P:response to hydrogen peroxide"/>
    <property type="evidence" value="ECO:0007669"/>
    <property type="project" value="TreeGrafter"/>
</dbReference>
<organism evidence="13 14">
    <name type="scientific">Clostridium perfringens</name>
    <dbReference type="NCBI Taxonomy" id="1502"/>
    <lineage>
        <taxon>Bacteria</taxon>
        <taxon>Bacillati</taxon>
        <taxon>Bacillota</taxon>
        <taxon>Clostridia</taxon>
        <taxon>Eubacteriales</taxon>
        <taxon>Clostridiaceae</taxon>
        <taxon>Clostridium</taxon>
    </lineage>
</organism>
<dbReference type="NCBIfam" id="TIGR01703">
    <property type="entry name" value="hybrid_clust"/>
    <property type="match status" value="1"/>
</dbReference>
<feature type="binding site" evidence="9">
    <location>
        <position position="8"/>
    </location>
    <ligand>
        <name>[4Fe-4S] cluster</name>
        <dbReference type="ChEBI" id="CHEBI:49883"/>
    </ligand>
</feature>
<dbReference type="PANTHER" id="PTHR30109">
    <property type="entry name" value="HYDROXYLAMINE REDUCTASE"/>
    <property type="match status" value="1"/>
</dbReference>
<dbReference type="GO" id="GO:0051539">
    <property type="term" value="F:4 iron, 4 sulfur cluster binding"/>
    <property type="evidence" value="ECO:0007669"/>
    <property type="project" value="UniProtKB-KW"/>
</dbReference>
<dbReference type="InterPro" id="IPR004137">
    <property type="entry name" value="HCP/CODH"/>
</dbReference>
<dbReference type="AlphaFoldDB" id="A0A2X2WIL1"/>
<dbReference type="EMBL" id="UAWO01000002">
    <property type="protein sequence ID" value="SQC08682.1"/>
    <property type="molecule type" value="Genomic_DNA"/>
</dbReference>
<evidence type="ECO:0000256" key="1">
    <source>
        <dbReference type="ARBA" id="ARBA00004496"/>
    </source>
</evidence>
<dbReference type="EC" id="1.7.99.1" evidence="9"/>
<dbReference type="InterPro" id="IPR010048">
    <property type="entry name" value="Hydroxylam_reduct"/>
</dbReference>
<dbReference type="FunFam" id="3.40.50.2030:FF:000002">
    <property type="entry name" value="Hydroxylamine reductase"/>
    <property type="match status" value="1"/>
</dbReference>
<proteinExistence type="inferred from homology"/>
<dbReference type="Proteomes" id="UP000250234">
    <property type="component" value="Unassembled WGS sequence"/>
</dbReference>
<dbReference type="HAMAP" id="MF_00069">
    <property type="entry name" value="Hydroxylam_reduct"/>
    <property type="match status" value="1"/>
</dbReference>
<evidence type="ECO:0000313" key="10">
    <source>
        <dbReference type="EMBL" id="MBO3359220.1"/>
    </source>
</evidence>
<dbReference type="InterPro" id="IPR011254">
    <property type="entry name" value="Prismane-like_sf"/>
</dbReference>
<accession>A0A2X2WIL1</accession>
<evidence type="ECO:0000256" key="4">
    <source>
        <dbReference type="ARBA" id="ARBA00022723"/>
    </source>
</evidence>
<comment type="cofactor">
    <cofactor evidence="9">
        <name>[4Fe-4S] cluster</name>
        <dbReference type="ChEBI" id="CHEBI:49883"/>
    </cofactor>
    <text evidence="9">Binds 1 [4Fe-4S] cluster.</text>
</comment>
<comment type="function">
    <text evidence="9">Catalyzes the reduction of hydroxylamine to form NH(3) and H(2)O.</text>
</comment>
<dbReference type="EMBL" id="WNUI01000006">
    <property type="protein sequence ID" value="MDZ4908269.1"/>
    <property type="molecule type" value="Genomic_DNA"/>
</dbReference>
<evidence type="ECO:0000256" key="2">
    <source>
        <dbReference type="ARBA" id="ARBA00022485"/>
    </source>
</evidence>
<feature type="binding site" evidence="9">
    <location>
        <position position="17"/>
    </location>
    <ligand>
        <name>[4Fe-4S] cluster</name>
        <dbReference type="ChEBI" id="CHEBI:49883"/>
    </ligand>
</feature>
<dbReference type="Gene3D" id="3.40.50.2030">
    <property type="match status" value="2"/>
</dbReference>
<dbReference type="GO" id="GO:0046872">
    <property type="term" value="F:metal ion binding"/>
    <property type="evidence" value="ECO:0007669"/>
    <property type="project" value="UniProtKB-KW"/>
</dbReference>
<dbReference type="SUPFAM" id="SSF56821">
    <property type="entry name" value="Prismane protein-like"/>
    <property type="match status" value="1"/>
</dbReference>
<dbReference type="EMBL" id="WNUR01000004">
    <property type="protein sequence ID" value="MDZ7540324.1"/>
    <property type="molecule type" value="Genomic_DNA"/>
</dbReference>
<reference evidence="13 14" key="1">
    <citation type="submission" date="2018-06" db="EMBL/GenBank/DDBJ databases">
        <authorList>
            <consortium name="Pathogen Informatics"/>
            <person name="Doyle S."/>
        </authorList>
    </citation>
    <scope>NUCLEOTIDE SEQUENCE [LARGE SCALE GENOMIC DNA]</scope>
    <source>
        <strain evidence="13 14">NCTC8081</strain>
    </source>
</reference>
<dbReference type="GO" id="GO:0050418">
    <property type="term" value="F:hydroxylamine reductase activity"/>
    <property type="evidence" value="ECO:0007669"/>
    <property type="project" value="UniProtKB-UniRule"/>
</dbReference>
<evidence type="ECO:0000313" key="13">
    <source>
        <dbReference type="EMBL" id="SQC08682.1"/>
    </source>
</evidence>
<comment type="cofactor">
    <cofactor evidence="9">
        <name>hybrid [4Fe-2O-2S] cluster</name>
        <dbReference type="ChEBI" id="CHEBI:60519"/>
    </cofactor>
    <text evidence="9">Binds 1 hybrid [4Fe-2O-2S] cluster.</text>
</comment>
<dbReference type="Pfam" id="PF03063">
    <property type="entry name" value="Prismane"/>
    <property type="match status" value="1"/>
</dbReference>
<feature type="binding site" evidence="9">
    <location>
        <position position="312"/>
    </location>
    <ligand>
        <name>hybrid [4Fe-2O-2S] cluster</name>
        <dbReference type="ChEBI" id="CHEBI:60519"/>
    </ligand>
</feature>
<sequence length="549" mass="60159">MSMFCFQCQETAGCKGCTVRGVCGKTEDVAKIQDLLIFVTKGLATVANEGRKVGIVDKKVNRMIIDNLFITITNANFDFKAIEKRVKDTLVAREELKERVQANGGNPIGSDFKGCATWTATTSEEMMEKASQVGVLATENEDIRSLRELIMYGLKGLAAYMEHAMNLGHDKEEVHAFMAETLVKILDDSLSADELTALALETGKFGVDGMALLDEANTSTYGHPEITKVNIGVRNNPGILISGHDLKDLEMLLEQTEGTGVDVYTHGEMLPGHYYPKFKKYAHFAGNYGNAWWLQNKEFASFNGPILMTTNCITPVQDSYRGRIFTTGAVGYEGCIHITADENGHKDFSQIIELAKTCKAPTEIETGEIVGGFAHNQVLALADQVVDAVKSGAIRRFFVMAGCDGRAKSRDYYREFAEKLPKDTVILTAGCAKYKYNKLPLGDINGIPRVLDAGQCNDSYSLVVIALKLAEVFGTDSVNELPISYNIAWYEQKAVIVLLSLLHLGVKNIHLGPTLPAFLSPNVAKVLVENFGIGGITNVEDDMKMFLGE</sequence>
<keyword evidence="6 9" id="KW-0408">Iron</keyword>
<comment type="subcellular location">
    <subcellularLocation>
        <location evidence="1 9">Cytoplasm</location>
    </subcellularLocation>
</comment>
<evidence type="ECO:0000256" key="8">
    <source>
        <dbReference type="ARBA" id="ARBA00051350"/>
    </source>
</evidence>
<dbReference type="GO" id="GO:0005737">
    <property type="term" value="C:cytoplasm"/>
    <property type="evidence" value="ECO:0007669"/>
    <property type="project" value="UniProtKB-SubCell"/>
</dbReference>
<dbReference type="InterPro" id="IPR016100">
    <property type="entry name" value="Prismane_a-bundle"/>
</dbReference>
<dbReference type="CDD" id="cd01914">
    <property type="entry name" value="HCP"/>
    <property type="match status" value="1"/>
</dbReference>
<evidence type="ECO:0000256" key="5">
    <source>
        <dbReference type="ARBA" id="ARBA00023002"/>
    </source>
</evidence>
<dbReference type="FunFam" id="1.20.1270.20:FF:000001">
    <property type="entry name" value="Hydroxylamine reductase"/>
    <property type="match status" value="1"/>
</dbReference>
<feature type="binding site" evidence="9">
    <location>
        <position position="456"/>
    </location>
    <ligand>
        <name>hybrid [4Fe-2O-2S] cluster</name>
        <dbReference type="ChEBI" id="CHEBI:60519"/>
    </ligand>
</feature>
<dbReference type="PANTHER" id="PTHR30109:SF0">
    <property type="entry name" value="HYDROXYLAMINE REDUCTASE"/>
    <property type="match status" value="1"/>
</dbReference>
<dbReference type="PIRSF" id="PIRSF000076">
    <property type="entry name" value="HCP"/>
    <property type="match status" value="1"/>
</dbReference>
<keyword evidence="5 9" id="KW-0560">Oxidoreductase</keyword>
<feature type="binding site" description="via persulfide group" evidence="9">
    <location>
        <position position="403"/>
    </location>
    <ligand>
        <name>hybrid [4Fe-2O-2S] cluster</name>
        <dbReference type="ChEBI" id="CHEBI:60519"/>
    </ligand>
</feature>
<dbReference type="GO" id="GO:0004601">
    <property type="term" value="F:peroxidase activity"/>
    <property type="evidence" value="ECO:0007669"/>
    <property type="project" value="TreeGrafter"/>
</dbReference>
<evidence type="ECO:0000313" key="12">
    <source>
        <dbReference type="EMBL" id="MDZ7540324.1"/>
    </source>
</evidence>
<evidence type="ECO:0000313" key="14">
    <source>
        <dbReference type="Proteomes" id="UP000250234"/>
    </source>
</evidence>
<dbReference type="FunFam" id="3.40.50.2030:FF:000001">
    <property type="entry name" value="Hydroxylamine reductase"/>
    <property type="match status" value="1"/>
</dbReference>
<reference evidence="11" key="2">
    <citation type="submission" date="2019-11" db="EMBL/GenBank/DDBJ databases">
        <title>Characterization of Clostridium perfringens isolates from swine manure treated agricultural soils.</title>
        <authorList>
            <person name="Wushke S.T."/>
        </authorList>
    </citation>
    <scope>NUCLEOTIDE SEQUENCE</scope>
    <source>
        <strain evidence="12">X62</strain>
        <strain evidence="11">X94</strain>
    </source>
</reference>
<keyword evidence="7 9" id="KW-0411">Iron-sulfur</keyword>
<evidence type="ECO:0000256" key="7">
    <source>
        <dbReference type="ARBA" id="ARBA00023014"/>
    </source>
</evidence>
<name>A0A2X2WIL1_CLOPF</name>
<dbReference type="InterPro" id="IPR016099">
    <property type="entry name" value="Prismane-like_a/b-sand"/>
</dbReference>
<comment type="similarity">
    <text evidence="9">Belongs to the HCP family.</text>
</comment>
<feature type="binding site" evidence="9">
    <location>
        <position position="491"/>
    </location>
    <ligand>
        <name>hybrid [4Fe-2O-2S] cluster</name>
        <dbReference type="ChEBI" id="CHEBI:60519"/>
    </ligand>
</feature>
<protein>
    <recommendedName>
        <fullName evidence="9">Hydroxylamine reductase</fullName>
        <ecNumber evidence="9">1.7.99.1</ecNumber>
    </recommendedName>
    <alternativeName>
        <fullName evidence="9">Hybrid-cluster protein</fullName>
        <shortName evidence="9">HCP</shortName>
    </alternativeName>
    <alternativeName>
        <fullName evidence="9">Prismane protein</fullName>
    </alternativeName>
</protein>
<feature type="binding site" evidence="9">
    <location>
        <position position="244"/>
    </location>
    <ligand>
        <name>hybrid [4Fe-2O-2S] cluster</name>
        <dbReference type="ChEBI" id="CHEBI:60519"/>
    </ligand>
</feature>
<comment type="catalytic activity">
    <reaction evidence="8 9">
        <text>A + NH4(+) + H2O = hydroxylamine + AH2 + H(+)</text>
        <dbReference type="Rhea" id="RHEA:22052"/>
        <dbReference type="ChEBI" id="CHEBI:13193"/>
        <dbReference type="ChEBI" id="CHEBI:15377"/>
        <dbReference type="ChEBI" id="CHEBI:15378"/>
        <dbReference type="ChEBI" id="CHEBI:15429"/>
        <dbReference type="ChEBI" id="CHEBI:17499"/>
        <dbReference type="ChEBI" id="CHEBI:28938"/>
        <dbReference type="EC" id="1.7.99.1"/>
    </reaction>
</comment>
<dbReference type="NCBIfam" id="NF003658">
    <property type="entry name" value="PRK05290.1"/>
    <property type="match status" value="1"/>
</dbReference>
<evidence type="ECO:0000313" key="11">
    <source>
        <dbReference type="EMBL" id="MDZ4908269.1"/>
    </source>
</evidence>
<feature type="binding site" evidence="9">
    <location>
        <position position="23"/>
    </location>
    <ligand>
        <name>[4Fe-4S] cluster</name>
        <dbReference type="ChEBI" id="CHEBI:49883"/>
    </ligand>
</feature>
<dbReference type="RefSeq" id="WP_003479362.1">
    <property type="nucleotide sequence ID" value="NZ_CABEEQ010000002.1"/>
</dbReference>
<gene>
    <name evidence="13" type="primary">hcp_3</name>
    <name evidence="9 10" type="synonym">hcp</name>
    <name evidence="10" type="synonym">priS</name>
    <name evidence="11" type="ORF">GNF68_04175</name>
    <name evidence="12" type="ORF">GNF83_03540</name>
    <name evidence="10" type="ORF">JJB47_10575</name>
    <name evidence="13" type="ORF">NCTC8081_02619</name>
</gene>
<dbReference type="Proteomes" id="UP001288778">
    <property type="component" value="Unassembled WGS sequence"/>
</dbReference>
<reference evidence="10" key="3">
    <citation type="submission" date="2020-12" db="EMBL/GenBank/DDBJ databases">
        <title>Comparative genomics of Clostridium perfringens reveals patterns of host-associated phylogenetic clades and virulence factors.</title>
        <authorList>
            <person name="Smith A.H."/>
            <person name="Geier R."/>
        </authorList>
    </citation>
    <scope>NUCLEOTIDE SEQUENCE</scope>
    <source>
        <strain evidence="10">CHD30677R</strain>
    </source>
</reference>
<evidence type="ECO:0000256" key="3">
    <source>
        <dbReference type="ARBA" id="ARBA00022490"/>
    </source>
</evidence>
<dbReference type="Proteomes" id="UP000668068">
    <property type="component" value="Unassembled WGS sequence"/>
</dbReference>
<feature type="binding site" evidence="9">
    <location>
        <position position="431"/>
    </location>
    <ligand>
        <name>hybrid [4Fe-2O-2S] cluster</name>
        <dbReference type="ChEBI" id="CHEBI:60519"/>
    </ligand>
</feature>
<feature type="binding site" evidence="9">
    <location>
        <position position="5"/>
    </location>
    <ligand>
        <name>[4Fe-4S] cluster</name>
        <dbReference type="ChEBI" id="CHEBI:49883"/>
    </ligand>
</feature>